<dbReference type="AlphaFoldDB" id="A1WU40"/>
<proteinExistence type="predicted"/>
<dbReference type="Proteomes" id="UP000000647">
    <property type="component" value="Chromosome"/>
</dbReference>
<protein>
    <submittedName>
        <fullName evidence="2">Type II restriction endonuclease, putative</fullName>
    </submittedName>
</protein>
<reference evidence="2 3" key="2">
    <citation type="journal article" date="2013" name="Stand. Genomic Sci.">
        <title>Complete genome sequence of Halorhodospira halophila SL1.</title>
        <authorList>
            <person name="Challacombe J.F."/>
            <person name="Majid S."/>
            <person name="Deole R."/>
            <person name="Brettin T.S."/>
            <person name="Bruce D."/>
            <person name="Delano S.F."/>
            <person name="Detter J.C."/>
            <person name="Gleasner C.D."/>
            <person name="Han C.S."/>
            <person name="Misra M."/>
            <person name="Reitenga K.G."/>
            <person name="Mikhailova N."/>
            <person name="Woyke T."/>
            <person name="Pitluck S."/>
            <person name="Nolan M."/>
            <person name="Land M.L."/>
            <person name="Saunders E."/>
            <person name="Tapia R."/>
            <person name="Lapidus A."/>
            <person name="Ivanova N."/>
            <person name="Hoff W.D."/>
        </authorList>
    </citation>
    <scope>NUCLEOTIDE SEQUENCE [LARGE SCALE GENOMIC DNA]</scope>
    <source>
        <strain evidence="3">DSM 244 / SL1</strain>
    </source>
</reference>
<dbReference type="STRING" id="349124.Hhal_0412"/>
<dbReference type="Pfam" id="PF09019">
    <property type="entry name" value="EcoRII-C"/>
    <property type="match status" value="1"/>
</dbReference>
<dbReference type="KEGG" id="hha:Hhal_0412"/>
<dbReference type="REBASE" id="14588">
    <property type="entry name" value="HhaSLORF414P"/>
</dbReference>
<keyword evidence="2" id="KW-0255">Endonuclease</keyword>
<keyword evidence="2" id="KW-0540">Nuclease</keyword>
<reference evidence="3" key="1">
    <citation type="submission" date="2006-12" db="EMBL/GenBank/DDBJ databases">
        <title>Complete sequence of Halorhodospira halophila SL1.</title>
        <authorList>
            <consortium name="US DOE Joint Genome Institute"/>
            <person name="Copeland A."/>
            <person name="Lucas S."/>
            <person name="Lapidus A."/>
            <person name="Barry K."/>
            <person name="Detter J.C."/>
            <person name="Glavina del Rio T."/>
            <person name="Hammon N."/>
            <person name="Israni S."/>
            <person name="Dalin E."/>
            <person name="Tice H."/>
            <person name="Pitluck S."/>
            <person name="Saunders E."/>
            <person name="Brettin T."/>
            <person name="Bruce D."/>
            <person name="Han C."/>
            <person name="Tapia R."/>
            <person name="Schmutz J."/>
            <person name="Larimer F."/>
            <person name="Land M."/>
            <person name="Hauser L."/>
            <person name="Kyrpides N."/>
            <person name="Mikhailova N."/>
            <person name="Hoff W."/>
            <person name="Richardson P."/>
        </authorList>
    </citation>
    <scope>NUCLEOTIDE SEQUENCE [LARGE SCALE GENOMIC DNA]</scope>
    <source>
        <strain evidence="3">DSM 244 / SL1</strain>
    </source>
</reference>
<accession>A1WU40</accession>
<keyword evidence="2" id="KW-0378">Hydrolase</keyword>
<dbReference type="GO" id="GO:0009307">
    <property type="term" value="P:DNA restriction-modification system"/>
    <property type="evidence" value="ECO:0007669"/>
    <property type="project" value="InterPro"/>
</dbReference>
<dbReference type="EMBL" id="CP000544">
    <property type="protein sequence ID" value="ABM61202.1"/>
    <property type="molecule type" value="Genomic_DNA"/>
</dbReference>
<sequence>MIDSISELFEGAAAKWLSAVDAEPDRSNQHEIGGLPSAGFRSHLGEPSKNDVARFPATMAYLGDHEPPEIVRDTVSWYDCRWKQAHRSPEYRLYYRSNSVTLRLSAGDLMVIAKARDGSLLIVFAPAESDVEAQVRQVFGFGEMGQRFQAARMPPSSLTLPLKLLLEDVGVEAFEPDDAADDLELVLNRFPERFPSTAEFSALAREVTQGDPVGEPDRTLLAWMEREEALFRAYEREIVQERLERGFAGDVDEFIRFSLSVHNRRKSRVGHAFENHLTELFERHGLRFEKGGVNRVTENKSKPDFLFPGFTEYHDPQFPNSRLFLLGAKTTCKERWRQVLAEGERLKRKHLATLEPGISRTHTDEMSAHGLQLVVPLPIHATYSETQRMKIMGIQDFISHVRPKVFKTRPG</sequence>
<dbReference type="GO" id="GO:0009036">
    <property type="term" value="F:type II site-specific deoxyribonuclease activity"/>
    <property type="evidence" value="ECO:0007669"/>
    <property type="project" value="InterPro"/>
</dbReference>
<name>A1WU40_HALHL</name>
<dbReference type="RefSeq" id="WP_011813225.1">
    <property type="nucleotide sequence ID" value="NC_008789.1"/>
</dbReference>
<feature type="domain" description="Restriction endonuclease type II EcoRII C-terminal" evidence="1">
    <location>
        <begin position="231"/>
        <end position="398"/>
    </location>
</feature>
<evidence type="ECO:0000313" key="2">
    <source>
        <dbReference type="EMBL" id="ABM61202.1"/>
    </source>
</evidence>
<evidence type="ECO:0000259" key="1">
    <source>
        <dbReference type="Pfam" id="PF09019"/>
    </source>
</evidence>
<dbReference type="InterPro" id="IPR038365">
    <property type="entry name" value="EcoRII_C_sf"/>
</dbReference>
<gene>
    <name evidence="2" type="ordered locus">Hhal_0412</name>
</gene>
<dbReference type="InterPro" id="IPR011335">
    <property type="entry name" value="Restrct_endonuc-II-like"/>
</dbReference>
<dbReference type="SUPFAM" id="SSF52980">
    <property type="entry name" value="Restriction endonuclease-like"/>
    <property type="match status" value="1"/>
</dbReference>
<organism evidence="2 3">
    <name type="scientific">Halorhodospira halophila (strain DSM 244 / SL1)</name>
    <name type="common">Ectothiorhodospira halophila (strain DSM 244 / SL1)</name>
    <dbReference type="NCBI Taxonomy" id="349124"/>
    <lineage>
        <taxon>Bacteria</taxon>
        <taxon>Pseudomonadati</taxon>
        <taxon>Pseudomonadota</taxon>
        <taxon>Gammaproteobacteria</taxon>
        <taxon>Chromatiales</taxon>
        <taxon>Ectothiorhodospiraceae</taxon>
        <taxon>Halorhodospira</taxon>
    </lineage>
</organism>
<evidence type="ECO:0000313" key="3">
    <source>
        <dbReference type="Proteomes" id="UP000000647"/>
    </source>
</evidence>
<keyword evidence="3" id="KW-1185">Reference proteome</keyword>
<dbReference type="GO" id="GO:0003677">
    <property type="term" value="F:DNA binding"/>
    <property type="evidence" value="ECO:0007669"/>
    <property type="project" value="InterPro"/>
</dbReference>
<dbReference type="Gene3D" id="3.40.91.80">
    <property type="match status" value="1"/>
</dbReference>
<dbReference type="OrthoDB" id="9797574at2"/>
<dbReference type="InterPro" id="IPR015109">
    <property type="entry name" value="Restrct_endonuc_II_EcoRII_C"/>
</dbReference>
<dbReference type="eggNOG" id="ENOG502Z7XX">
    <property type="taxonomic scope" value="Bacteria"/>
</dbReference>
<dbReference type="HOGENOM" id="CLU_042008_0_0_6"/>